<organism evidence="1 2">
    <name type="scientific">Phytophthora citrophthora</name>
    <dbReference type="NCBI Taxonomy" id="4793"/>
    <lineage>
        <taxon>Eukaryota</taxon>
        <taxon>Sar</taxon>
        <taxon>Stramenopiles</taxon>
        <taxon>Oomycota</taxon>
        <taxon>Peronosporomycetes</taxon>
        <taxon>Peronosporales</taxon>
        <taxon>Peronosporaceae</taxon>
        <taxon>Phytophthora</taxon>
    </lineage>
</organism>
<name>A0AAD9GWZ2_9STRA</name>
<proteinExistence type="predicted"/>
<evidence type="ECO:0000313" key="2">
    <source>
        <dbReference type="Proteomes" id="UP001259832"/>
    </source>
</evidence>
<comment type="caution">
    <text evidence="1">The sequence shown here is derived from an EMBL/GenBank/DDBJ whole genome shotgun (WGS) entry which is preliminary data.</text>
</comment>
<keyword evidence="2" id="KW-1185">Reference proteome</keyword>
<accession>A0AAD9GWZ2</accession>
<dbReference type="AlphaFoldDB" id="A0AAD9GWZ2"/>
<dbReference type="Proteomes" id="UP001259832">
    <property type="component" value="Unassembled WGS sequence"/>
</dbReference>
<evidence type="ECO:0000313" key="1">
    <source>
        <dbReference type="EMBL" id="KAK1945573.1"/>
    </source>
</evidence>
<protein>
    <submittedName>
        <fullName evidence="1">Uncharacterized protein</fullName>
    </submittedName>
</protein>
<gene>
    <name evidence="1" type="ORF">P3T76_002621</name>
</gene>
<reference evidence="1" key="1">
    <citation type="submission" date="2023-08" db="EMBL/GenBank/DDBJ databases">
        <title>Reference Genome Resource for the Citrus Pathogen Phytophthora citrophthora.</title>
        <authorList>
            <person name="Moller H."/>
            <person name="Coetzee B."/>
            <person name="Rose L.J."/>
            <person name="Van Niekerk J.M."/>
        </authorList>
    </citation>
    <scope>NUCLEOTIDE SEQUENCE</scope>
    <source>
        <strain evidence="1">STE-U-9442</strain>
    </source>
</reference>
<dbReference type="EMBL" id="JASMQC010000004">
    <property type="protein sequence ID" value="KAK1945573.1"/>
    <property type="molecule type" value="Genomic_DNA"/>
</dbReference>
<sequence length="82" mass="9304">MSLAAYSITVQPESRRRLHGTSRVNEKFTIGYVVKVVIDEGHLEKPEQVCRELDADVIPVVACCHYTKRFSVDVGISRQIEE</sequence>